<name>E9FTB6_DAPPU</name>
<dbReference type="EMBL" id="GL732524">
    <property type="protein sequence ID" value="EFX89339.1"/>
    <property type="molecule type" value="Genomic_DNA"/>
</dbReference>
<proteinExistence type="predicted"/>
<evidence type="ECO:0000313" key="2">
    <source>
        <dbReference type="Proteomes" id="UP000000305"/>
    </source>
</evidence>
<sequence length="52" mass="5899">MRQMEWLGNTMEDDELKVNSILIVIFNLQKSLQNADAESVQDLLHDIVLGVA</sequence>
<keyword evidence="2" id="KW-1185">Reference proteome</keyword>
<dbReference type="HOGENOM" id="CLU_3089330_0_0_1"/>
<dbReference type="KEGG" id="dpx:DAPPUDRAFT_310346"/>
<organism evidence="1 2">
    <name type="scientific">Daphnia pulex</name>
    <name type="common">Water flea</name>
    <dbReference type="NCBI Taxonomy" id="6669"/>
    <lineage>
        <taxon>Eukaryota</taxon>
        <taxon>Metazoa</taxon>
        <taxon>Ecdysozoa</taxon>
        <taxon>Arthropoda</taxon>
        <taxon>Crustacea</taxon>
        <taxon>Branchiopoda</taxon>
        <taxon>Diplostraca</taxon>
        <taxon>Cladocera</taxon>
        <taxon>Anomopoda</taxon>
        <taxon>Daphniidae</taxon>
        <taxon>Daphnia</taxon>
    </lineage>
</organism>
<dbReference type="AlphaFoldDB" id="E9FTB6"/>
<reference evidence="1 2" key="1">
    <citation type="journal article" date="2011" name="Science">
        <title>The ecoresponsive genome of Daphnia pulex.</title>
        <authorList>
            <person name="Colbourne J.K."/>
            <person name="Pfrender M.E."/>
            <person name="Gilbert D."/>
            <person name="Thomas W.K."/>
            <person name="Tucker A."/>
            <person name="Oakley T.H."/>
            <person name="Tokishita S."/>
            <person name="Aerts A."/>
            <person name="Arnold G.J."/>
            <person name="Basu M.K."/>
            <person name="Bauer D.J."/>
            <person name="Caceres C.E."/>
            <person name="Carmel L."/>
            <person name="Casola C."/>
            <person name="Choi J.H."/>
            <person name="Detter J.C."/>
            <person name="Dong Q."/>
            <person name="Dusheyko S."/>
            <person name="Eads B.D."/>
            <person name="Frohlich T."/>
            <person name="Geiler-Samerotte K.A."/>
            <person name="Gerlach D."/>
            <person name="Hatcher P."/>
            <person name="Jogdeo S."/>
            <person name="Krijgsveld J."/>
            <person name="Kriventseva E.V."/>
            <person name="Kultz D."/>
            <person name="Laforsch C."/>
            <person name="Lindquist E."/>
            <person name="Lopez J."/>
            <person name="Manak J.R."/>
            <person name="Muller J."/>
            <person name="Pangilinan J."/>
            <person name="Patwardhan R.P."/>
            <person name="Pitluck S."/>
            <person name="Pritham E.J."/>
            <person name="Rechtsteiner A."/>
            <person name="Rho M."/>
            <person name="Rogozin I.B."/>
            <person name="Sakarya O."/>
            <person name="Salamov A."/>
            <person name="Schaack S."/>
            <person name="Shapiro H."/>
            <person name="Shiga Y."/>
            <person name="Skalitzky C."/>
            <person name="Smith Z."/>
            <person name="Souvorov A."/>
            <person name="Sung W."/>
            <person name="Tang Z."/>
            <person name="Tsuchiya D."/>
            <person name="Tu H."/>
            <person name="Vos H."/>
            <person name="Wang M."/>
            <person name="Wolf Y.I."/>
            <person name="Yamagata H."/>
            <person name="Yamada T."/>
            <person name="Ye Y."/>
            <person name="Shaw J.R."/>
            <person name="Andrews J."/>
            <person name="Crease T.J."/>
            <person name="Tang H."/>
            <person name="Lucas S.M."/>
            <person name="Robertson H.M."/>
            <person name="Bork P."/>
            <person name="Koonin E.V."/>
            <person name="Zdobnov E.M."/>
            <person name="Grigoriev I.V."/>
            <person name="Lynch M."/>
            <person name="Boore J.L."/>
        </authorList>
    </citation>
    <scope>NUCLEOTIDE SEQUENCE [LARGE SCALE GENOMIC DNA]</scope>
</reference>
<accession>E9FTB6</accession>
<dbReference type="Proteomes" id="UP000000305">
    <property type="component" value="Unassembled WGS sequence"/>
</dbReference>
<gene>
    <name evidence="1" type="ORF">DAPPUDRAFT_310346</name>
</gene>
<protein>
    <submittedName>
        <fullName evidence="1">Uncharacterized protein</fullName>
    </submittedName>
</protein>
<dbReference type="InParanoid" id="E9FTB6"/>
<evidence type="ECO:0000313" key="1">
    <source>
        <dbReference type="EMBL" id="EFX89339.1"/>
    </source>
</evidence>